<accession>A0A5C5YGB4</accession>
<keyword evidence="4" id="KW-1185">Reference proteome</keyword>
<keyword evidence="2" id="KW-0472">Membrane</keyword>
<dbReference type="InterPro" id="IPR009937">
    <property type="entry name" value="Phage_holin_3_6"/>
</dbReference>
<sequence>MVSQTTLNRDPHSPAPEPELGRNSKGLTHDAIELCELQWALLSEDLKSAVRGGRTGGVLVLIAGAMLFASAPVLLLALAAWIETAFELSQSLSLLIAGAAAALAAFISLAVGWNIAARGAASLKRSRTEAQRNVAWLKQMIASKPACRN</sequence>
<dbReference type="RefSeq" id="WP_146590003.1">
    <property type="nucleotide sequence ID" value="NZ_SJPO01000010.1"/>
</dbReference>
<feature type="region of interest" description="Disordered" evidence="1">
    <location>
        <begin position="1"/>
        <end position="24"/>
    </location>
</feature>
<dbReference type="Pfam" id="PF07332">
    <property type="entry name" value="Phage_holin_3_6"/>
    <property type="match status" value="1"/>
</dbReference>
<evidence type="ECO:0000256" key="2">
    <source>
        <dbReference type="SAM" id="Phobius"/>
    </source>
</evidence>
<feature type="transmembrane region" description="Helical" evidence="2">
    <location>
        <begin position="94"/>
        <end position="117"/>
    </location>
</feature>
<keyword evidence="2" id="KW-1133">Transmembrane helix</keyword>
<dbReference type="Proteomes" id="UP000318478">
    <property type="component" value="Unassembled WGS sequence"/>
</dbReference>
<reference evidence="3 4" key="1">
    <citation type="submission" date="2019-02" db="EMBL/GenBank/DDBJ databases">
        <title>Deep-cultivation of Planctomycetes and their phenomic and genomic characterization uncovers novel biology.</title>
        <authorList>
            <person name="Wiegand S."/>
            <person name="Jogler M."/>
            <person name="Boedeker C."/>
            <person name="Pinto D."/>
            <person name="Vollmers J."/>
            <person name="Rivas-Marin E."/>
            <person name="Kohn T."/>
            <person name="Peeters S.H."/>
            <person name="Heuer A."/>
            <person name="Rast P."/>
            <person name="Oberbeckmann S."/>
            <person name="Bunk B."/>
            <person name="Jeske O."/>
            <person name="Meyerdierks A."/>
            <person name="Storesund J.E."/>
            <person name="Kallscheuer N."/>
            <person name="Luecker S."/>
            <person name="Lage O.M."/>
            <person name="Pohl T."/>
            <person name="Merkel B.J."/>
            <person name="Hornburger P."/>
            <person name="Mueller R.-W."/>
            <person name="Bruemmer F."/>
            <person name="Labrenz M."/>
            <person name="Spormann A.M."/>
            <person name="Op Den Camp H."/>
            <person name="Overmann J."/>
            <person name="Amann R."/>
            <person name="Jetten M.S.M."/>
            <person name="Mascher T."/>
            <person name="Medema M.H."/>
            <person name="Devos D.P."/>
            <person name="Kaster A.-K."/>
            <person name="Ovreas L."/>
            <person name="Rohde M."/>
            <person name="Galperin M.Y."/>
            <person name="Jogler C."/>
        </authorList>
    </citation>
    <scope>NUCLEOTIDE SEQUENCE [LARGE SCALE GENOMIC DNA]</scope>
    <source>
        <strain evidence="3 4">Pla123a</strain>
    </source>
</reference>
<name>A0A5C5YGB4_9BACT</name>
<organism evidence="3 4">
    <name type="scientific">Posidoniimonas polymericola</name>
    <dbReference type="NCBI Taxonomy" id="2528002"/>
    <lineage>
        <taxon>Bacteria</taxon>
        <taxon>Pseudomonadati</taxon>
        <taxon>Planctomycetota</taxon>
        <taxon>Planctomycetia</taxon>
        <taxon>Pirellulales</taxon>
        <taxon>Lacipirellulaceae</taxon>
        <taxon>Posidoniimonas</taxon>
    </lineage>
</organism>
<feature type="transmembrane region" description="Helical" evidence="2">
    <location>
        <begin position="57"/>
        <end position="82"/>
    </location>
</feature>
<dbReference type="EMBL" id="SJPO01000010">
    <property type="protein sequence ID" value="TWT73561.1"/>
    <property type="molecule type" value="Genomic_DNA"/>
</dbReference>
<comment type="caution">
    <text evidence="3">The sequence shown here is derived from an EMBL/GenBank/DDBJ whole genome shotgun (WGS) entry which is preliminary data.</text>
</comment>
<evidence type="ECO:0008006" key="5">
    <source>
        <dbReference type="Google" id="ProtNLM"/>
    </source>
</evidence>
<dbReference type="AlphaFoldDB" id="A0A5C5YGB4"/>
<keyword evidence="2" id="KW-0812">Transmembrane</keyword>
<proteinExistence type="predicted"/>
<protein>
    <recommendedName>
        <fullName evidence="5">Phage holin family protein</fullName>
    </recommendedName>
</protein>
<evidence type="ECO:0000256" key="1">
    <source>
        <dbReference type="SAM" id="MobiDB-lite"/>
    </source>
</evidence>
<gene>
    <name evidence="3" type="ORF">Pla123a_38970</name>
</gene>
<evidence type="ECO:0000313" key="3">
    <source>
        <dbReference type="EMBL" id="TWT73561.1"/>
    </source>
</evidence>
<evidence type="ECO:0000313" key="4">
    <source>
        <dbReference type="Proteomes" id="UP000318478"/>
    </source>
</evidence>